<accession>A0A117UWV5</accession>
<reference evidence="3 4" key="1">
    <citation type="submission" date="2015-10" db="EMBL/GenBank/DDBJ databases">
        <title>Draft genome sequence of Novosphingobium fuchskuhlense DSM 25065 isolated from a surface water sample of the southwest basin of Lake Grosse Fuchskuhle.</title>
        <authorList>
            <person name="Ruckert C."/>
            <person name="Winkler A."/>
            <person name="Glaeser J."/>
            <person name="Grossart H.-P."/>
            <person name="Kalinowski J."/>
            <person name="Glaeser S."/>
        </authorList>
    </citation>
    <scope>NUCLEOTIDE SEQUENCE [LARGE SCALE GENOMIC DNA]</scope>
    <source>
        <strain evidence="3 4">FNE08-7</strain>
    </source>
</reference>
<feature type="transmembrane region" description="Helical" evidence="1">
    <location>
        <begin position="87"/>
        <end position="106"/>
    </location>
</feature>
<dbReference type="GO" id="GO:0016020">
    <property type="term" value="C:membrane"/>
    <property type="evidence" value="ECO:0007669"/>
    <property type="project" value="TreeGrafter"/>
</dbReference>
<dbReference type="EMBL" id="LLZS01000003">
    <property type="protein sequence ID" value="KUR72336.1"/>
    <property type="molecule type" value="Genomic_DNA"/>
</dbReference>
<feature type="transmembrane region" description="Helical" evidence="1">
    <location>
        <begin position="28"/>
        <end position="48"/>
    </location>
</feature>
<keyword evidence="1" id="KW-0472">Membrane</keyword>
<evidence type="ECO:0000313" key="3">
    <source>
        <dbReference type="EMBL" id="KUR72336.1"/>
    </source>
</evidence>
<dbReference type="GO" id="GO:0016747">
    <property type="term" value="F:acyltransferase activity, transferring groups other than amino-acyl groups"/>
    <property type="evidence" value="ECO:0007669"/>
    <property type="project" value="InterPro"/>
</dbReference>
<dbReference type="OrthoDB" id="9796461at2"/>
<evidence type="ECO:0000313" key="4">
    <source>
        <dbReference type="Proteomes" id="UP000058012"/>
    </source>
</evidence>
<evidence type="ECO:0000256" key="1">
    <source>
        <dbReference type="SAM" id="Phobius"/>
    </source>
</evidence>
<proteinExistence type="predicted"/>
<keyword evidence="1" id="KW-0812">Transmembrane</keyword>
<dbReference type="InterPro" id="IPR002656">
    <property type="entry name" value="Acyl_transf_3_dom"/>
</dbReference>
<comment type="caution">
    <text evidence="3">The sequence shown here is derived from an EMBL/GenBank/DDBJ whole genome shotgun (WGS) entry which is preliminary data.</text>
</comment>
<sequence length="278" mass="30309">MWSLAVEEQFYLLYPVVLLAILRFRPRALPLLFGLGFGLSLVLAGVLMRFRPDIAFYYLPPRAWELMLGGAISLRERRAGSLRAGRYTGPVSGLALAGLLVAFLLPGDSGSFPWPGALLPCLCTATLLAVLRSEYRTAGLLAARPIVLVGLISYSLYLWHQPVFAFARKIALNALTPANYVVMIGGVFLAAWATWRFIEQPLRRSDGLSNGTVPGSCNTGGLACRQRDRGMAGQRLALALLAANARTHDDGARFPSPQQRCQSDDQANPRCSVVAHWP</sequence>
<feature type="transmembrane region" description="Helical" evidence="1">
    <location>
        <begin position="112"/>
        <end position="131"/>
    </location>
</feature>
<evidence type="ECO:0000259" key="2">
    <source>
        <dbReference type="Pfam" id="PF01757"/>
    </source>
</evidence>
<dbReference type="GO" id="GO:0009103">
    <property type="term" value="P:lipopolysaccharide biosynthetic process"/>
    <property type="evidence" value="ECO:0007669"/>
    <property type="project" value="TreeGrafter"/>
</dbReference>
<feature type="domain" description="Acyltransferase 3" evidence="2">
    <location>
        <begin position="1"/>
        <end position="196"/>
    </location>
</feature>
<organism evidence="3 4">
    <name type="scientific">Novosphingobium fuchskuhlense</name>
    <dbReference type="NCBI Taxonomy" id="1117702"/>
    <lineage>
        <taxon>Bacteria</taxon>
        <taxon>Pseudomonadati</taxon>
        <taxon>Pseudomonadota</taxon>
        <taxon>Alphaproteobacteria</taxon>
        <taxon>Sphingomonadales</taxon>
        <taxon>Sphingomonadaceae</taxon>
        <taxon>Novosphingobium</taxon>
    </lineage>
</organism>
<gene>
    <name evidence="3" type="ORF">AQZ52_03460</name>
</gene>
<dbReference type="PANTHER" id="PTHR23028:SF53">
    <property type="entry name" value="ACYL_TRANSF_3 DOMAIN-CONTAINING PROTEIN"/>
    <property type="match status" value="1"/>
</dbReference>
<protein>
    <recommendedName>
        <fullName evidence="2">Acyltransferase 3 domain-containing protein</fullName>
    </recommendedName>
</protein>
<dbReference type="STRING" id="1117702.AQZ52_03460"/>
<name>A0A117UWV5_9SPHN</name>
<dbReference type="PANTHER" id="PTHR23028">
    <property type="entry name" value="ACETYLTRANSFERASE"/>
    <property type="match status" value="1"/>
</dbReference>
<keyword evidence="1" id="KW-1133">Transmembrane helix</keyword>
<feature type="transmembrane region" description="Helical" evidence="1">
    <location>
        <begin position="138"/>
        <end position="160"/>
    </location>
</feature>
<dbReference type="InterPro" id="IPR050879">
    <property type="entry name" value="Acyltransferase_3"/>
</dbReference>
<feature type="transmembrane region" description="Helical" evidence="1">
    <location>
        <begin position="180"/>
        <end position="198"/>
    </location>
</feature>
<dbReference type="AlphaFoldDB" id="A0A117UWV5"/>
<dbReference type="Proteomes" id="UP000058012">
    <property type="component" value="Unassembled WGS sequence"/>
</dbReference>
<keyword evidence="4" id="KW-1185">Reference proteome</keyword>
<dbReference type="Pfam" id="PF01757">
    <property type="entry name" value="Acyl_transf_3"/>
    <property type="match status" value="1"/>
</dbReference>